<protein>
    <submittedName>
        <fullName evidence="2">Neuromusculin-like protein</fullName>
    </submittedName>
</protein>
<dbReference type="Proteomes" id="UP000288716">
    <property type="component" value="Unassembled WGS sequence"/>
</dbReference>
<dbReference type="InterPro" id="IPR013783">
    <property type="entry name" value="Ig-like_fold"/>
</dbReference>
<proteinExistence type="predicted"/>
<dbReference type="OrthoDB" id="6106100at2759"/>
<dbReference type="GO" id="GO:0009897">
    <property type="term" value="C:external side of plasma membrane"/>
    <property type="evidence" value="ECO:0007669"/>
    <property type="project" value="TreeGrafter"/>
</dbReference>
<dbReference type="PANTHER" id="PTHR46958:SF1">
    <property type="entry name" value="B-CELL RECEPTOR CD22"/>
    <property type="match status" value="1"/>
</dbReference>
<dbReference type="InterPro" id="IPR007110">
    <property type="entry name" value="Ig-like_dom"/>
</dbReference>
<feature type="domain" description="Ig-like" evidence="1">
    <location>
        <begin position="1"/>
        <end position="75"/>
    </location>
</feature>
<dbReference type="InterPro" id="IPR003599">
    <property type="entry name" value="Ig_sub"/>
</dbReference>
<keyword evidence="3" id="KW-1185">Reference proteome</keyword>
<dbReference type="SMART" id="SM00409">
    <property type="entry name" value="IG"/>
    <property type="match status" value="2"/>
</dbReference>
<dbReference type="InterPro" id="IPR036179">
    <property type="entry name" value="Ig-like_dom_sf"/>
</dbReference>
<dbReference type="STRING" id="299467.A0A443S9P4"/>
<dbReference type="EMBL" id="NCKV01005178">
    <property type="protein sequence ID" value="RWS24237.1"/>
    <property type="molecule type" value="Genomic_DNA"/>
</dbReference>
<evidence type="ECO:0000313" key="3">
    <source>
        <dbReference type="Proteomes" id="UP000288716"/>
    </source>
</evidence>
<organism evidence="2 3">
    <name type="scientific">Leptotrombidium deliense</name>
    <dbReference type="NCBI Taxonomy" id="299467"/>
    <lineage>
        <taxon>Eukaryota</taxon>
        <taxon>Metazoa</taxon>
        <taxon>Ecdysozoa</taxon>
        <taxon>Arthropoda</taxon>
        <taxon>Chelicerata</taxon>
        <taxon>Arachnida</taxon>
        <taxon>Acari</taxon>
        <taxon>Acariformes</taxon>
        <taxon>Trombidiformes</taxon>
        <taxon>Prostigmata</taxon>
        <taxon>Anystina</taxon>
        <taxon>Parasitengona</taxon>
        <taxon>Trombiculoidea</taxon>
        <taxon>Trombiculidae</taxon>
        <taxon>Leptotrombidium</taxon>
    </lineage>
</organism>
<evidence type="ECO:0000259" key="1">
    <source>
        <dbReference type="PROSITE" id="PS50835"/>
    </source>
</evidence>
<gene>
    <name evidence="2" type="ORF">B4U80_13249</name>
</gene>
<dbReference type="GO" id="GO:0055037">
    <property type="term" value="C:recycling endosome"/>
    <property type="evidence" value="ECO:0007669"/>
    <property type="project" value="TreeGrafter"/>
</dbReference>
<dbReference type="InterPro" id="IPR003598">
    <property type="entry name" value="Ig_sub2"/>
</dbReference>
<dbReference type="PANTHER" id="PTHR46958">
    <property type="entry name" value="B-CELL RECEPTOR CD22"/>
    <property type="match status" value="1"/>
</dbReference>
<feature type="domain" description="Ig-like" evidence="1">
    <location>
        <begin position="82"/>
        <end position="167"/>
    </location>
</feature>
<dbReference type="GO" id="GO:0050859">
    <property type="term" value="P:negative regulation of B cell receptor signaling pathway"/>
    <property type="evidence" value="ECO:0007669"/>
    <property type="project" value="TreeGrafter"/>
</dbReference>
<dbReference type="PROSITE" id="PS50835">
    <property type="entry name" value="IG_LIKE"/>
    <property type="match status" value="2"/>
</dbReference>
<dbReference type="Gene3D" id="2.60.40.10">
    <property type="entry name" value="Immunoglobulins"/>
    <property type="match status" value="2"/>
</dbReference>
<dbReference type="AlphaFoldDB" id="A0A443S9P4"/>
<dbReference type="SMART" id="SM00408">
    <property type="entry name" value="IGc2"/>
    <property type="match status" value="2"/>
</dbReference>
<dbReference type="GO" id="GO:0005769">
    <property type="term" value="C:early endosome"/>
    <property type="evidence" value="ECO:0007669"/>
    <property type="project" value="TreeGrafter"/>
</dbReference>
<dbReference type="VEuPathDB" id="VectorBase:LDEU007803"/>
<dbReference type="GO" id="GO:0019903">
    <property type="term" value="F:protein phosphatase binding"/>
    <property type="evidence" value="ECO:0007669"/>
    <property type="project" value="TreeGrafter"/>
</dbReference>
<dbReference type="GO" id="GO:0042609">
    <property type="term" value="F:CD4 receptor binding"/>
    <property type="evidence" value="ECO:0007669"/>
    <property type="project" value="TreeGrafter"/>
</dbReference>
<feature type="non-terminal residue" evidence="2">
    <location>
        <position position="1"/>
    </location>
</feature>
<reference evidence="2 3" key="1">
    <citation type="journal article" date="2018" name="Gigascience">
        <title>Genomes of trombidid mites reveal novel predicted allergens and laterally-transferred genes associated with secondary metabolism.</title>
        <authorList>
            <person name="Dong X."/>
            <person name="Chaisiri K."/>
            <person name="Xia D."/>
            <person name="Armstrong S.D."/>
            <person name="Fang Y."/>
            <person name="Donnelly M.J."/>
            <person name="Kadowaki T."/>
            <person name="McGarry J.W."/>
            <person name="Darby A.C."/>
            <person name="Makepeace B.L."/>
        </authorList>
    </citation>
    <scope>NUCLEOTIDE SEQUENCE [LARGE SCALE GENOMIC DNA]</scope>
    <source>
        <strain evidence="2">UoL-UT</strain>
    </source>
</reference>
<accession>A0A443S9P4</accession>
<dbReference type="GO" id="GO:0070062">
    <property type="term" value="C:extracellular exosome"/>
    <property type="evidence" value="ECO:0007669"/>
    <property type="project" value="TreeGrafter"/>
</dbReference>
<name>A0A443S9P4_9ACAR</name>
<dbReference type="Pfam" id="PF13927">
    <property type="entry name" value="Ig_3"/>
    <property type="match status" value="2"/>
</dbReference>
<evidence type="ECO:0000313" key="2">
    <source>
        <dbReference type="EMBL" id="RWS24237.1"/>
    </source>
</evidence>
<comment type="caution">
    <text evidence="2">The sequence shown here is derived from an EMBL/GenBank/DDBJ whole genome shotgun (WGS) entry which is preliminary data.</text>
</comment>
<dbReference type="GO" id="GO:0033691">
    <property type="term" value="F:sialic acid binding"/>
    <property type="evidence" value="ECO:0007669"/>
    <property type="project" value="TreeGrafter"/>
</dbReference>
<sequence>EGDDVRLLCDVVDGNPVNVTRVKWIKRNSDGTDAVINETSGNVIVWESVDRSLTGNYSCVAENAAGWSNISNSLEIDVKYLPGTATVRQTNGEYAVKGKQLILRCDVESMGKPEAYEYLWEQNGDPLSSERDATLYIDNVNLSVRGNYSCAAVSRVGIGPKGKLSLTLQYFA</sequence>
<dbReference type="SUPFAM" id="SSF48726">
    <property type="entry name" value="Immunoglobulin"/>
    <property type="match status" value="2"/>
</dbReference>